<name>A0A0F9DH03_9ZZZZ</name>
<reference evidence="1" key="1">
    <citation type="journal article" date="2015" name="Nature">
        <title>Complex archaea that bridge the gap between prokaryotes and eukaryotes.</title>
        <authorList>
            <person name="Spang A."/>
            <person name="Saw J.H."/>
            <person name="Jorgensen S.L."/>
            <person name="Zaremba-Niedzwiedzka K."/>
            <person name="Martijn J."/>
            <person name="Lind A.E."/>
            <person name="van Eijk R."/>
            <person name="Schleper C."/>
            <person name="Guy L."/>
            <person name="Ettema T.J."/>
        </authorList>
    </citation>
    <scope>NUCLEOTIDE SEQUENCE</scope>
</reference>
<comment type="caution">
    <text evidence="1">The sequence shown here is derived from an EMBL/GenBank/DDBJ whole genome shotgun (WGS) entry which is preliminary data.</text>
</comment>
<proteinExistence type="predicted"/>
<sequence length="49" mass="5639">MRKMDKKCKIMLCIGILGFAVAIGGKIENHRMVKKYEDRINQSVDIEIT</sequence>
<organism evidence="1">
    <name type="scientific">marine sediment metagenome</name>
    <dbReference type="NCBI Taxonomy" id="412755"/>
    <lineage>
        <taxon>unclassified sequences</taxon>
        <taxon>metagenomes</taxon>
        <taxon>ecological metagenomes</taxon>
    </lineage>
</organism>
<dbReference type="AlphaFoldDB" id="A0A0F9DH03"/>
<gene>
    <name evidence="1" type="ORF">LCGC14_2489600</name>
</gene>
<evidence type="ECO:0000313" key="1">
    <source>
        <dbReference type="EMBL" id="KKL17036.1"/>
    </source>
</evidence>
<dbReference type="EMBL" id="LAZR01039427">
    <property type="protein sequence ID" value="KKL17036.1"/>
    <property type="molecule type" value="Genomic_DNA"/>
</dbReference>
<protein>
    <submittedName>
        <fullName evidence="1">Uncharacterized protein</fullName>
    </submittedName>
</protein>
<accession>A0A0F9DH03</accession>